<name>A0ABU9VNN8_9BACI</name>
<gene>
    <name evidence="1" type="ORF">MKY91_20410</name>
</gene>
<reference evidence="1 2" key="1">
    <citation type="submission" date="2024-03" db="EMBL/GenBank/DDBJ databases">
        <title>Bacilli Hybrid Assemblies.</title>
        <authorList>
            <person name="Kovac J."/>
        </authorList>
    </citation>
    <scope>NUCLEOTIDE SEQUENCE [LARGE SCALE GENOMIC DNA]</scope>
    <source>
        <strain evidence="1 2">FSL R7-0666</strain>
    </source>
</reference>
<dbReference type="EMBL" id="JBCITK010000002">
    <property type="protein sequence ID" value="MEN0645531.1"/>
    <property type="molecule type" value="Genomic_DNA"/>
</dbReference>
<keyword evidence="2" id="KW-1185">Reference proteome</keyword>
<accession>A0ABU9VNN8</accession>
<evidence type="ECO:0000313" key="2">
    <source>
        <dbReference type="Proteomes" id="UP001418796"/>
    </source>
</evidence>
<dbReference type="Proteomes" id="UP001418796">
    <property type="component" value="Unassembled WGS sequence"/>
</dbReference>
<comment type="caution">
    <text evidence="1">The sequence shown here is derived from an EMBL/GenBank/DDBJ whole genome shotgun (WGS) entry which is preliminary data.</text>
</comment>
<dbReference type="RefSeq" id="WP_343132199.1">
    <property type="nucleotide sequence ID" value="NZ_JBCITK010000002.1"/>
</dbReference>
<organism evidence="1 2">
    <name type="scientific">Alkalicoccobacillus gibsonii</name>
    <dbReference type="NCBI Taxonomy" id="79881"/>
    <lineage>
        <taxon>Bacteria</taxon>
        <taxon>Bacillati</taxon>
        <taxon>Bacillota</taxon>
        <taxon>Bacilli</taxon>
        <taxon>Bacillales</taxon>
        <taxon>Bacillaceae</taxon>
        <taxon>Alkalicoccobacillus</taxon>
    </lineage>
</organism>
<proteinExistence type="predicted"/>
<evidence type="ECO:0008006" key="3">
    <source>
        <dbReference type="Google" id="ProtNLM"/>
    </source>
</evidence>
<evidence type="ECO:0000313" key="1">
    <source>
        <dbReference type="EMBL" id="MEN0645531.1"/>
    </source>
</evidence>
<protein>
    <recommendedName>
        <fullName evidence="3">Recombinase zinc beta ribbon domain-containing protein</fullName>
    </recommendedName>
</protein>
<sequence>MNTCKYCSSKLSFVGQDKVKKQNHFYCGLCDLTFSQKDICIDRARKPLVPESIDELAYINKNTKELLKEDTITLLHYLKTCRAEWYKMFELLNQLYDKRHETDVRETYRNLHSEYESTTKKRFILENILAERLATVPEKITNDYISEMILGAESHQDKKMYIYINGKHRKGGQHAKIKKSAV</sequence>